<dbReference type="RefSeq" id="WP_273740531.1">
    <property type="nucleotide sequence ID" value="NZ_JAQIVI010000413.1"/>
</dbReference>
<dbReference type="NCBIfam" id="NF004868">
    <property type="entry name" value="PRK06224.1-5"/>
    <property type="match status" value="1"/>
</dbReference>
<accession>A0ABD5SRF7</accession>
<dbReference type="PANTHER" id="PTHR11739:SF4">
    <property type="entry name" value="CITRATE SYNTHASE, PEROXISOMAL"/>
    <property type="match status" value="1"/>
</dbReference>
<dbReference type="Proteomes" id="UP001596383">
    <property type="component" value="Unassembled WGS sequence"/>
</dbReference>
<protein>
    <submittedName>
        <fullName evidence="3">Citryl-CoA lyase</fullName>
    </submittedName>
</protein>
<keyword evidence="3" id="KW-0456">Lyase</keyword>
<evidence type="ECO:0000256" key="1">
    <source>
        <dbReference type="ARBA" id="ARBA00010566"/>
    </source>
</evidence>
<dbReference type="Gene3D" id="1.10.230.10">
    <property type="entry name" value="Cytochrome P450-Terp, domain 2"/>
    <property type="match status" value="1"/>
</dbReference>
<dbReference type="SUPFAM" id="SSF48256">
    <property type="entry name" value="Citrate synthase"/>
    <property type="match status" value="1"/>
</dbReference>
<keyword evidence="2" id="KW-0808">Transferase</keyword>
<evidence type="ECO:0000256" key="2">
    <source>
        <dbReference type="ARBA" id="ARBA00022679"/>
    </source>
</evidence>
<evidence type="ECO:0000313" key="3">
    <source>
        <dbReference type="EMBL" id="MFC6767668.1"/>
    </source>
</evidence>
<dbReference type="InterPro" id="IPR036969">
    <property type="entry name" value="Citrate_synthase_sf"/>
</dbReference>
<gene>
    <name evidence="3" type="ORF">ACFQE6_22555</name>
</gene>
<name>A0ABD5SRF7_9EURY</name>
<comment type="caution">
    <text evidence="3">The sequence shown here is derived from an EMBL/GenBank/DDBJ whole genome shotgun (WGS) entry which is preliminary data.</text>
</comment>
<comment type="similarity">
    <text evidence="1">Belongs to the citrate synthase family.</text>
</comment>
<dbReference type="Gene3D" id="1.10.580.10">
    <property type="entry name" value="Citrate Synthase, domain 1"/>
    <property type="match status" value="1"/>
</dbReference>
<dbReference type="CDD" id="cd06100">
    <property type="entry name" value="CCL_ACL-C"/>
    <property type="match status" value="1"/>
</dbReference>
<dbReference type="GO" id="GO:0016740">
    <property type="term" value="F:transferase activity"/>
    <property type="evidence" value="ECO:0007669"/>
    <property type="project" value="UniProtKB-KW"/>
</dbReference>
<proteinExistence type="inferred from homology"/>
<dbReference type="InterPro" id="IPR002020">
    <property type="entry name" value="Citrate_synthase"/>
</dbReference>
<dbReference type="InterPro" id="IPR016143">
    <property type="entry name" value="Citrate_synth-like_sm_a-sub"/>
</dbReference>
<dbReference type="GO" id="GO:0016829">
    <property type="term" value="F:lyase activity"/>
    <property type="evidence" value="ECO:0007669"/>
    <property type="project" value="UniProtKB-KW"/>
</dbReference>
<dbReference type="EMBL" id="JBHSWV010000413">
    <property type="protein sequence ID" value="MFC6767668.1"/>
    <property type="molecule type" value="Genomic_DNA"/>
</dbReference>
<dbReference type="InterPro" id="IPR016142">
    <property type="entry name" value="Citrate_synth-like_lrg_a-sub"/>
</dbReference>
<dbReference type="Pfam" id="PF00285">
    <property type="entry name" value="Citrate_synt"/>
    <property type="match status" value="1"/>
</dbReference>
<dbReference type="PANTHER" id="PTHR11739">
    <property type="entry name" value="CITRATE SYNTHASE"/>
    <property type="match status" value="1"/>
</dbReference>
<evidence type="ECO:0000313" key="4">
    <source>
        <dbReference type="Proteomes" id="UP001596383"/>
    </source>
</evidence>
<keyword evidence="4" id="KW-1185">Reference proteome</keyword>
<sequence length="253" mass="27165">MGEKPLQTSIATSDEQRITVRGADLTEELMGTLDFGEFFYFQLTGEMPTDSESRVFNTLLVTVVEHGITPSVIAARLTYDSAPEAVQGAVASGLLGAGKTFLGSMQDVAEMVQDGVSRIDDGEPSDAVARDIVAAHDRLPGFGHPEHDPTDPRTERIFDILEAEGMDGPYLEFIHDVQDAAEEQFGSRPLINATGAIGVGVSELGLDPLVARGIALVSRSAGLVGHLNEEAREPMARGIWDVVEENVDYRGEP</sequence>
<reference evidence="3 4" key="1">
    <citation type="journal article" date="2019" name="Int. J. Syst. Evol. Microbiol.">
        <title>The Global Catalogue of Microorganisms (GCM) 10K type strain sequencing project: providing services to taxonomists for standard genome sequencing and annotation.</title>
        <authorList>
            <consortium name="The Broad Institute Genomics Platform"/>
            <consortium name="The Broad Institute Genome Sequencing Center for Infectious Disease"/>
            <person name="Wu L."/>
            <person name="Ma J."/>
        </authorList>
    </citation>
    <scope>NUCLEOTIDE SEQUENCE [LARGE SCALE GENOMIC DNA]</scope>
    <source>
        <strain evidence="3 4">LMG 29247</strain>
    </source>
</reference>
<dbReference type="AlphaFoldDB" id="A0ABD5SRF7"/>
<organism evidence="3 4">
    <name type="scientific">Natrinema soli</name>
    <dbReference type="NCBI Taxonomy" id="1930624"/>
    <lineage>
        <taxon>Archaea</taxon>
        <taxon>Methanobacteriati</taxon>
        <taxon>Methanobacteriota</taxon>
        <taxon>Stenosarchaea group</taxon>
        <taxon>Halobacteria</taxon>
        <taxon>Halobacteriales</taxon>
        <taxon>Natrialbaceae</taxon>
        <taxon>Natrinema</taxon>
    </lineage>
</organism>